<dbReference type="InParanoid" id="A0A067M5J5"/>
<proteinExistence type="predicted"/>
<evidence type="ECO:0008006" key="3">
    <source>
        <dbReference type="Google" id="ProtNLM"/>
    </source>
</evidence>
<keyword evidence="2" id="KW-1185">Reference proteome</keyword>
<dbReference type="InterPro" id="IPR032675">
    <property type="entry name" value="LRR_dom_sf"/>
</dbReference>
<evidence type="ECO:0000313" key="1">
    <source>
        <dbReference type="EMBL" id="KDQ11058.1"/>
    </source>
</evidence>
<dbReference type="Gene3D" id="3.80.10.10">
    <property type="entry name" value="Ribonuclease Inhibitor"/>
    <property type="match status" value="1"/>
</dbReference>
<dbReference type="AlphaFoldDB" id="A0A067M5J5"/>
<evidence type="ECO:0000313" key="2">
    <source>
        <dbReference type="Proteomes" id="UP000027195"/>
    </source>
</evidence>
<name>A0A067M5J5_BOTB1</name>
<dbReference type="Proteomes" id="UP000027195">
    <property type="component" value="Unassembled WGS sequence"/>
</dbReference>
<gene>
    <name evidence="1" type="ORF">BOTBODRAFT_464760</name>
</gene>
<dbReference type="SUPFAM" id="SSF52047">
    <property type="entry name" value="RNI-like"/>
    <property type="match status" value="1"/>
</dbReference>
<reference evidence="2" key="1">
    <citation type="journal article" date="2014" name="Proc. Natl. Acad. Sci. U.S.A.">
        <title>Extensive sampling of basidiomycete genomes demonstrates inadequacy of the white-rot/brown-rot paradigm for wood decay fungi.</title>
        <authorList>
            <person name="Riley R."/>
            <person name="Salamov A.A."/>
            <person name="Brown D.W."/>
            <person name="Nagy L.G."/>
            <person name="Floudas D."/>
            <person name="Held B.W."/>
            <person name="Levasseur A."/>
            <person name="Lombard V."/>
            <person name="Morin E."/>
            <person name="Otillar R."/>
            <person name="Lindquist E.A."/>
            <person name="Sun H."/>
            <person name="LaButti K.M."/>
            <person name="Schmutz J."/>
            <person name="Jabbour D."/>
            <person name="Luo H."/>
            <person name="Baker S.E."/>
            <person name="Pisabarro A.G."/>
            <person name="Walton J.D."/>
            <person name="Blanchette R.A."/>
            <person name="Henrissat B."/>
            <person name="Martin F."/>
            <person name="Cullen D."/>
            <person name="Hibbett D.S."/>
            <person name="Grigoriev I.V."/>
        </authorList>
    </citation>
    <scope>NUCLEOTIDE SEQUENCE [LARGE SCALE GENOMIC DNA]</scope>
    <source>
        <strain evidence="2">FD-172 SS1</strain>
    </source>
</reference>
<protein>
    <recommendedName>
        <fullName evidence="3">F-box domain-containing protein</fullName>
    </recommendedName>
</protein>
<dbReference type="EMBL" id="KL198061">
    <property type="protein sequence ID" value="KDQ11058.1"/>
    <property type="molecule type" value="Genomic_DNA"/>
</dbReference>
<dbReference type="HOGENOM" id="CLU_1875104_0_0_1"/>
<sequence length="136" mass="15521">MGMALIKKVFTFDLERSYKPLKRATSELGRVFPMPYLQKLSICSVEHEFFDTDIFANFLDRHPSLTEIPLSQCHYSGIRPLALTHERQLCPMLESLSLTDCYFNDAALYNEDGGISNPPYSYRCTSPRWSSVSASP</sequence>
<organism evidence="1 2">
    <name type="scientific">Botryobasidium botryosum (strain FD-172 SS1)</name>
    <dbReference type="NCBI Taxonomy" id="930990"/>
    <lineage>
        <taxon>Eukaryota</taxon>
        <taxon>Fungi</taxon>
        <taxon>Dikarya</taxon>
        <taxon>Basidiomycota</taxon>
        <taxon>Agaricomycotina</taxon>
        <taxon>Agaricomycetes</taxon>
        <taxon>Cantharellales</taxon>
        <taxon>Botryobasidiaceae</taxon>
        <taxon>Botryobasidium</taxon>
    </lineage>
</organism>
<accession>A0A067M5J5</accession>